<feature type="transmembrane region" description="Helical" evidence="1">
    <location>
        <begin position="219"/>
        <end position="237"/>
    </location>
</feature>
<keyword evidence="1" id="KW-0472">Membrane</keyword>
<feature type="transmembrane region" description="Helical" evidence="1">
    <location>
        <begin position="37"/>
        <end position="57"/>
    </location>
</feature>
<feature type="transmembrane region" description="Helical" evidence="1">
    <location>
        <begin position="12"/>
        <end position="30"/>
    </location>
</feature>
<evidence type="ECO:0008006" key="4">
    <source>
        <dbReference type="Google" id="ProtNLM"/>
    </source>
</evidence>
<feature type="transmembrane region" description="Helical" evidence="1">
    <location>
        <begin position="69"/>
        <end position="89"/>
    </location>
</feature>
<dbReference type="EMBL" id="BAAAQM010000016">
    <property type="protein sequence ID" value="GAA1970498.1"/>
    <property type="molecule type" value="Genomic_DNA"/>
</dbReference>
<reference evidence="2 3" key="1">
    <citation type="journal article" date="2019" name="Int. J. Syst. Evol. Microbiol.">
        <title>The Global Catalogue of Microorganisms (GCM) 10K type strain sequencing project: providing services to taxonomists for standard genome sequencing and annotation.</title>
        <authorList>
            <consortium name="The Broad Institute Genomics Platform"/>
            <consortium name="The Broad Institute Genome Sequencing Center for Infectious Disease"/>
            <person name="Wu L."/>
            <person name="Ma J."/>
        </authorList>
    </citation>
    <scope>NUCLEOTIDE SEQUENCE [LARGE SCALE GENOMIC DNA]</scope>
    <source>
        <strain evidence="2 3">JCM 16013</strain>
    </source>
</reference>
<evidence type="ECO:0000256" key="1">
    <source>
        <dbReference type="SAM" id="Phobius"/>
    </source>
</evidence>
<keyword evidence="1" id="KW-1133">Transmembrane helix</keyword>
<accession>A0ABN2RK54</accession>
<keyword evidence="1" id="KW-0812">Transmembrane</keyword>
<proteinExistence type="predicted"/>
<organism evidence="2 3">
    <name type="scientific">Catenulispora subtropica</name>
    <dbReference type="NCBI Taxonomy" id="450798"/>
    <lineage>
        <taxon>Bacteria</taxon>
        <taxon>Bacillati</taxon>
        <taxon>Actinomycetota</taxon>
        <taxon>Actinomycetes</taxon>
        <taxon>Catenulisporales</taxon>
        <taxon>Catenulisporaceae</taxon>
        <taxon>Catenulispora</taxon>
    </lineage>
</organism>
<evidence type="ECO:0000313" key="3">
    <source>
        <dbReference type="Proteomes" id="UP001499854"/>
    </source>
</evidence>
<keyword evidence="3" id="KW-1185">Reference proteome</keyword>
<gene>
    <name evidence="2" type="ORF">GCM10009838_31990</name>
</gene>
<name>A0ABN2RK54_9ACTN</name>
<evidence type="ECO:0000313" key="2">
    <source>
        <dbReference type="EMBL" id="GAA1970498.1"/>
    </source>
</evidence>
<sequence length="238" mass="23325">MEGTALMGTFDGWLGVALIASATLFGADLGRRSPRAAALPLAASCGALIAVVVADLGPDVVGDVRETGVGWPAVILVGALGFVASGVLMKRGCPCEPGLAGGVGTAAALGVHRALEGSALAVAASAPLVLALVVHAASEGFALTALLGAEQSRRWAAALWLGVACVAPAFGMLVVGSLGLPEKAHPLLTAAVAGVLARTALSAYRIAAERGQAMVARSATVVSAGVLASVLALLTHLG</sequence>
<protein>
    <recommendedName>
        <fullName evidence="4">Zinc/iron permease</fullName>
    </recommendedName>
</protein>
<comment type="caution">
    <text evidence="2">The sequence shown here is derived from an EMBL/GenBank/DDBJ whole genome shotgun (WGS) entry which is preliminary data.</text>
</comment>
<dbReference type="Proteomes" id="UP001499854">
    <property type="component" value="Unassembled WGS sequence"/>
</dbReference>
<feature type="transmembrane region" description="Helical" evidence="1">
    <location>
        <begin position="186"/>
        <end position="207"/>
    </location>
</feature>
<feature type="transmembrane region" description="Helical" evidence="1">
    <location>
        <begin position="159"/>
        <end position="180"/>
    </location>
</feature>